<dbReference type="EMBL" id="HBJA01145524">
    <property type="protein sequence ID" value="CAE0838611.1"/>
    <property type="molecule type" value="Transcribed_RNA"/>
</dbReference>
<organism evidence="2">
    <name type="scientific">Eutreptiella gymnastica</name>
    <dbReference type="NCBI Taxonomy" id="73025"/>
    <lineage>
        <taxon>Eukaryota</taxon>
        <taxon>Discoba</taxon>
        <taxon>Euglenozoa</taxon>
        <taxon>Euglenida</taxon>
        <taxon>Spirocuta</taxon>
        <taxon>Euglenophyceae</taxon>
        <taxon>Eutreptiales</taxon>
        <taxon>Eutreptiaceae</taxon>
        <taxon>Eutreptiella</taxon>
    </lineage>
</organism>
<proteinExistence type="predicted"/>
<name>A0A7S4LMI1_9EUGL</name>
<protein>
    <submittedName>
        <fullName evidence="2">Uncharacterized protein</fullName>
    </submittedName>
</protein>
<feature type="region of interest" description="Disordered" evidence="1">
    <location>
        <begin position="130"/>
        <end position="167"/>
    </location>
</feature>
<reference evidence="2" key="1">
    <citation type="submission" date="2021-01" db="EMBL/GenBank/DDBJ databases">
        <authorList>
            <person name="Corre E."/>
            <person name="Pelletier E."/>
            <person name="Niang G."/>
            <person name="Scheremetjew M."/>
            <person name="Finn R."/>
            <person name="Kale V."/>
            <person name="Holt S."/>
            <person name="Cochrane G."/>
            <person name="Meng A."/>
            <person name="Brown T."/>
            <person name="Cohen L."/>
        </authorList>
    </citation>
    <scope>NUCLEOTIDE SEQUENCE</scope>
    <source>
        <strain evidence="2">CCMP1594</strain>
    </source>
</reference>
<dbReference type="AlphaFoldDB" id="A0A7S4LMI1"/>
<accession>A0A7S4LMI1</accession>
<sequence length="167" mass="18846">MSRHICAKPLNKPVARYTKALENLRRVGQMAPGRRQTGSSKGVSKHRHAAETTQHIHNAEGEAVRPFCIAPHSAEREAARAAFPRGNGDWRWHGHRQRVPEKWDLLRVQCRHAKKRRTAKTCGTKCSGFMGHLNPATQRDKRRDGSRGQAGRCFTDRPHLPKGLPCP</sequence>
<evidence type="ECO:0000313" key="2">
    <source>
        <dbReference type="EMBL" id="CAE0838611.1"/>
    </source>
</evidence>
<evidence type="ECO:0000256" key="1">
    <source>
        <dbReference type="SAM" id="MobiDB-lite"/>
    </source>
</evidence>
<gene>
    <name evidence="2" type="ORF">EGYM00163_LOCUS49983</name>
</gene>